<dbReference type="Proteomes" id="UP000220287">
    <property type="component" value="Segment"/>
</dbReference>
<dbReference type="EMBL" id="KX349267">
    <property type="protein sequence ID" value="AOO06484.1"/>
    <property type="molecule type" value="Genomic_DNA"/>
</dbReference>
<evidence type="ECO:0000313" key="45">
    <source>
        <dbReference type="EMBL" id="AOO07126.1"/>
    </source>
</evidence>
<dbReference type="Proteomes" id="UP000220280">
    <property type="component" value="Segment"/>
</dbReference>
<evidence type="ECO:0000313" key="33">
    <source>
        <dbReference type="EMBL" id="AOO04560.1"/>
    </source>
</evidence>
<dbReference type="EMBL" id="KX349236">
    <property type="protein sequence ID" value="AON99853.1"/>
    <property type="molecule type" value="Genomic_DNA"/>
</dbReference>
<dbReference type="EMBL" id="KX349269">
    <property type="protein sequence ID" value="AOO06912.1"/>
    <property type="molecule type" value="Genomic_DNA"/>
</dbReference>
<dbReference type="Proteomes" id="UP000219978">
    <property type="component" value="Segment"/>
</dbReference>
<dbReference type="EMBL" id="KX349243">
    <property type="protein sequence ID" value="AOO01351.1"/>
    <property type="molecule type" value="Genomic_DNA"/>
</dbReference>
<dbReference type="EMBL" id="KX349280">
    <property type="protein sequence ID" value="AOO09273.1"/>
    <property type="molecule type" value="Genomic_DNA"/>
</dbReference>
<evidence type="ECO:0000313" key="25">
    <source>
        <dbReference type="EMBL" id="AOO02848.1"/>
    </source>
</evidence>
<evidence type="ECO:0000313" key="55">
    <source>
        <dbReference type="EMBL" id="AOO09487.1"/>
    </source>
</evidence>
<dbReference type="EMBL" id="KX349281">
    <property type="protein sequence ID" value="AOO09487.1"/>
    <property type="molecule type" value="Genomic_DNA"/>
</dbReference>
<dbReference type="EMBL" id="KX349260">
    <property type="protein sequence ID" value="AOO04987.1"/>
    <property type="molecule type" value="Genomic_DNA"/>
</dbReference>
<dbReference type="Proteomes" id="UP000220457">
    <property type="component" value="Segment"/>
</dbReference>
<dbReference type="Proteomes" id="UP000219810">
    <property type="component" value="Segment"/>
</dbReference>
<evidence type="ECO:0000313" key="13">
    <source>
        <dbReference type="EMBL" id="AOO00282.1"/>
    </source>
</evidence>
<dbReference type="Proteomes" id="UP000220036">
    <property type="component" value="Segment"/>
</dbReference>
<evidence type="ECO:0000313" key="31">
    <source>
        <dbReference type="EMBL" id="AOO04132.1"/>
    </source>
</evidence>
<name>A0A1D7RK31_9CAUD</name>
<evidence type="ECO:0000313" key="9">
    <source>
        <dbReference type="EMBL" id="AON99426.1"/>
    </source>
</evidence>
<evidence type="ECO:0000313" key="11">
    <source>
        <dbReference type="EMBL" id="AON99853.1"/>
    </source>
</evidence>
<dbReference type="EMBL" id="KX349270">
    <property type="protein sequence ID" value="AOO07126.1"/>
    <property type="molecule type" value="Genomic_DNA"/>
</dbReference>
<dbReference type="Proteomes" id="UP000220960">
    <property type="component" value="Segment"/>
</dbReference>
<evidence type="ECO:0000313" key="26">
    <source>
        <dbReference type="EMBL" id="AOO03062.1"/>
    </source>
</evidence>
<dbReference type="Proteomes" id="UP000220301">
    <property type="component" value="Segment"/>
</dbReference>
<dbReference type="EMBL" id="KX349279">
    <property type="protein sequence ID" value="AOO09058.1"/>
    <property type="molecule type" value="Genomic_DNA"/>
</dbReference>
<dbReference type="EMBL" id="KX349262">
    <property type="protein sequence ID" value="AOO05415.1"/>
    <property type="molecule type" value="Genomic_DNA"/>
</dbReference>
<dbReference type="Proteomes" id="UP000219940">
    <property type="component" value="Segment"/>
</dbReference>
<dbReference type="Proteomes" id="UP000220171">
    <property type="component" value="Segment"/>
</dbReference>
<evidence type="ECO:0000313" key="37">
    <source>
        <dbReference type="EMBL" id="AOO05415.1"/>
    </source>
</evidence>
<dbReference type="EMBL" id="KX349261">
    <property type="protein sequence ID" value="AOO05201.1"/>
    <property type="molecule type" value="Genomic_DNA"/>
</dbReference>
<dbReference type="Proteomes" id="UP000220656">
    <property type="component" value="Segment"/>
</dbReference>
<dbReference type="Proteomes" id="UP000220822">
    <property type="component" value="Genome"/>
</dbReference>
<dbReference type="Proteomes" id="UP000220657">
    <property type="component" value="Segment"/>
</dbReference>
<evidence type="ECO:0000313" key="14">
    <source>
        <dbReference type="EMBL" id="AOO00496.1"/>
    </source>
</evidence>
<dbReference type="EMBL" id="KX349278">
    <property type="protein sequence ID" value="AOO08844.1"/>
    <property type="molecule type" value="Genomic_DNA"/>
</dbReference>
<dbReference type="Proteomes" id="UP000220787">
    <property type="component" value="Segment"/>
</dbReference>
<dbReference type="EMBL" id="KX349239">
    <property type="protein sequence ID" value="AOO00496.1"/>
    <property type="molecule type" value="Genomic_DNA"/>
</dbReference>
<evidence type="ECO:0000313" key="56">
    <source>
        <dbReference type="EMBL" id="AOO09701.1"/>
    </source>
</evidence>
<dbReference type="EMBL" id="KX349253">
    <property type="protein sequence ID" value="AOO03490.1"/>
    <property type="molecule type" value="Genomic_DNA"/>
</dbReference>
<dbReference type="EMBL" id="KX349273">
    <property type="protein sequence ID" value="AOO07769.1"/>
    <property type="molecule type" value="Genomic_DNA"/>
</dbReference>
<evidence type="ECO:0000313" key="23">
    <source>
        <dbReference type="EMBL" id="AOO02420.1"/>
    </source>
</evidence>
<dbReference type="EMBL" id="KX349234">
    <property type="protein sequence ID" value="AON99426.1"/>
    <property type="molecule type" value="Genomic_DNA"/>
</dbReference>
<evidence type="ECO:0000313" key="27">
    <source>
        <dbReference type="EMBL" id="AOO03276.1"/>
    </source>
</evidence>
<reference evidence="59 60" key="1">
    <citation type="journal article" date="2016" name="Environ. Microbiol.">
        <title>Genomic diversification of marine cyanophages into stable ecotypes.</title>
        <authorList>
            <person name="Marston M.F."/>
            <person name="Martiny J.B."/>
        </authorList>
    </citation>
    <scope>NUCLEOTIDE SEQUENCE [LARGE SCALE GENOMIC DNA]</scope>
    <source>
        <strain evidence="1">Fa_02_0709</strain>
        <strain evidence="2">Fa_10_0709</strain>
        <strain evidence="3">Fa_24_0709</strain>
        <strain evidence="4">LIS_01_1010</strain>
        <strain evidence="5">LIS_02_1013</strain>
        <strain evidence="6">LIS_06_1010</strain>
        <strain evidence="7">LIS_09_1010</strain>
        <strain evidence="8">LIS_11_1010</strain>
        <strain evidence="9">LIS_12_1010</strain>
        <strain evidence="10">LIS_14_1013</strain>
        <strain evidence="11">NJ_05_1013</strain>
        <strain evidence="12">Np_01_0709</strain>
        <strain evidence="13">Np_01_1112</strain>
        <strain evidence="14">Np_03_0709</strain>
        <strain evidence="15">Np_03_1112</strain>
        <strain evidence="16">Np_04_1112</strain>
        <strain evidence="17">Np_06_0912</strain>
        <strain evidence="18">Np_11_1112</strain>
        <strain evidence="19">Np_12_0912</strain>
        <strain evidence="20">Np_14_0912</strain>
        <strain evidence="21">Np_15_0709</strain>
        <strain evidence="22">Np_15_1112</strain>
        <strain evidence="23">Np_19_1112</strain>
        <strain evidence="24">Np_20_0912</strain>
        <strain evidence="25">Np_23_1112</strain>
        <strain evidence="26">Np_24_1112</strain>
        <strain evidence="27">Np_31_1112</strain>
        <strain evidence="28">Np_33_0912</strain>
        <strain evidence="29">Np_36_1112</strain>
        <strain evidence="30">RW_01_0709</strain>
        <strain evidence="31">RW_02_0113</strain>
        <strain evidence="32">RW_02_0709</strain>
        <strain evidence="33">RW_03_0709</strain>
        <strain evidence="34">RW_08_1112</strain>
        <strain evidence="35">RW_11_0905</strain>
        <strain evidence="36">RW_12_0113</strain>
        <strain evidence="37">RW_12_0709</strain>
        <strain evidence="38">RW_14_1112</strain>
        <strain evidence="39">RW_16_0905</strain>
        <strain evidence="40">RW_17_0113</strain>
        <strain evidence="41">RW_26_0905</strain>
        <strain evidence="42">RW_29_1112</strain>
        <strain evidence="43">RW_30_0905</strain>
        <strain evidence="44">RW_34_0905</strain>
        <strain evidence="45">RW_40_1112</strain>
        <strain evidence="46">W1_01_0709</strain>
        <strain evidence="47">W1_01_0910</strain>
        <strain evidence="48">W1_03_0709</strain>
        <strain evidence="49">W1_08_0709</strain>
        <strain evidence="50">W1_09_0709</strain>
        <strain evidence="51">W1_12_0909</strain>
        <strain evidence="52">W1_13_0709</strain>
        <strain evidence="53">W1_16_0709</strain>
        <strain evidence="54">W2_02_0709</strain>
        <strain evidence="55">W2_13_0910</strain>
        <strain evidence="56">W2_14_0910</strain>
        <strain evidence="57">W2_32_0910</strain>
        <strain evidence="58">W2_39_0910</strain>
    </source>
</reference>
<evidence type="ECO:0000313" key="47">
    <source>
        <dbReference type="EMBL" id="AOO07769.1"/>
    </source>
</evidence>
<dbReference type="EMBL" id="KX349228">
    <property type="protein sequence ID" value="AON98137.1"/>
    <property type="molecule type" value="Genomic_DNA"/>
</dbReference>
<dbReference type="Proteomes" id="UP000220101">
    <property type="component" value="Segment"/>
</dbReference>
<evidence type="ECO:0000313" key="39">
    <source>
        <dbReference type="EMBL" id="AOO05843.1"/>
    </source>
</evidence>
<dbReference type="EMBL" id="KX349242">
    <property type="protein sequence ID" value="AOO01137.1"/>
    <property type="molecule type" value="Genomic_DNA"/>
</dbReference>
<dbReference type="Proteomes" id="UP000220874">
    <property type="component" value="Segment"/>
</dbReference>
<evidence type="ECO:0000313" key="42">
    <source>
        <dbReference type="EMBL" id="AOO06484.1"/>
    </source>
</evidence>
<accession>A0A1D7RK31</accession>
<dbReference type="Proteomes" id="UP000220420">
    <property type="component" value="Segment"/>
</dbReference>
<evidence type="ECO:0000313" key="30">
    <source>
        <dbReference type="EMBL" id="AOO03918.1"/>
    </source>
</evidence>
<dbReference type="Proteomes" id="UP000220745">
    <property type="component" value="Segment"/>
</dbReference>
<dbReference type="EMBL" id="KX349275">
    <property type="protein sequence ID" value="AOO08200.1"/>
    <property type="molecule type" value="Genomic_DNA"/>
</dbReference>
<dbReference type="EMBL" id="KX349259">
    <property type="protein sequence ID" value="AOO04773.1"/>
    <property type="molecule type" value="Genomic_DNA"/>
</dbReference>
<evidence type="ECO:0000313" key="12">
    <source>
        <dbReference type="EMBL" id="AOO00068.1"/>
    </source>
</evidence>
<proteinExistence type="predicted"/>
<evidence type="ECO:0000313" key="57">
    <source>
        <dbReference type="EMBL" id="AOO09916.1"/>
    </source>
</evidence>
<evidence type="ECO:0000313" key="48">
    <source>
        <dbReference type="EMBL" id="AOO07985.1"/>
    </source>
</evidence>
<dbReference type="Proteomes" id="UP000220062">
    <property type="component" value="Segment"/>
</dbReference>
<evidence type="ECO:0000313" key="60">
    <source>
        <dbReference type="Proteomes" id="UP000219765"/>
    </source>
</evidence>
<dbReference type="Proteomes" id="UP000219893">
    <property type="component" value="Segment"/>
</dbReference>
<dbReference type="Proteomes" id="UP000220274">
    <property type="component" value="Genome"/>
</dbReference>
<dbReference type="EMBL" id="KX349227">
    <property type="protein sequence ID" value="AON97923.1"/>
    <property type="molecule type" value="Genomic_DNA"/>
</dbReference>
<dbReference type="Proteomes" id="UP000219740">
    <property type="component" value="Genome"/>
</dbReference>
<dbReference type="EMBL" id="KX349251">
    <property type="protein sequence ID" value="AOO03062.1"/>
    <property type="molecule type" value="Genomic_DNA"/>
</dbReference>
<dbReference type="Proteomes" id="UP000219987">
    <property type="component" value="Segment"/>
</dbReference>
<evidence type="ECO:0000313" key="51">
    <source>
        <dbReference type="EMBL" id="AOO08629.1"/>
    </source>
</evidence>
<dbReference type="EMBL" id="KX349264">
    <property type="protein sequence ID" value="AOO05843.1"/>
    <property type="molecule type" value="Genomic_DNA"/>
</dbReference>
<dbReference type="Proteomes" id="UP000220738">
    <property type="component" value="Segment"/>
</dbReference>
<evidence type="ECO:0000313" key="36">
    <source>
        <dbReference type="EMBL" id="AOO05201.1"/>
    </source>
</evidence>
<evidence type="ECO:0000313" key="58">
    <source>
        <dbReference type="EMBL" id="AOO10131.1"/>
    </source>
</evidence>
<dbReference type="EMBL" id="KX349232">
    <property type="protein sequence ID" value="AON98997.1"/>
    <property type="molecule type" value="Genomic_DNA"/>
</dbReference>
<sequence length="95" mass="10735">MTVYQKAVESLKECIKDAMDTNVDASTQSELWRHYQGIKAIEKKIGRSNLSFNLEGVDRVMEMYDPDYNVQAAQPVEFGDAFGSYRAGDDVITFS</sequence>
<dbReference type="Proteomes" id="UP000220437">
    <property type="component" value="Segment"/>
</dbReference>
<evidence type="ECO:0000313" key="46">
    <source>
        <dbReference type="EMBL" id="AOO07554.1"/>
    </source>
</evidence>
<dbReference type="Proteomes" id="UP000219867">
    <property type="component" value="Segment"/>
</dbReference>
<dbReference type="Proteomes" id="UP000220878">
    <property type="component" value="Genome"/>
</dbReference>
<dbReference type="Proteomes" id="UP000220813">
    <property type="component" value="Segment"/>
</dbReference>
<dbReference type="EMBL" id="KX349277">
    <property type="protein sequence ID" value="AOO08629.1"/>
    <property type="molecule type" value="Genomic_DNA"/>
</dbReference>
<dbReference type="Proteomes" id="UP000220862">
    <property type="component" value="Segment"/>
</dbReference>
<dbReference type="EMBL" id="KX349229">
    <property type="protein sequence ID" value="AON98352.1"/>
    <property type="molecule type" value="Genomic_DNA"/>
</dbReference>
<dbReference type="EMBL" id="KX349248">
    <property type="protein sequence ID" value="AOO02420.1"/>
    <property type="molecule type" value="Genomic_DNA"/>
</dbReference>
<evidence type="ECO:0000313" key="19">
    <source>
        <dbReference type="EMBL" id="AOO01565.1"/>
    </source>
</evidence>
<evidence type="ECO:0000313" key="7">
    <source>
        <dbReference type="EMBL" id="AON98997.1"/>
    </source>
</evidence>
<evidence type="ECO:0000313" key="50">
    <source>
        <dbReference type="EMBL" id="AOO08414.1"/>
    </source>
</evidence>
<gene>
    <name evidence="1" type="ORF">Fa020709_197</name>
    <name evidence="2" type="ORF">Fa100709_197</name>
    <name evidence="3" type="ORF">Fa240709_197</name>
    <name evidence="4" type="ORF">LIS011010_198</name>
    <name evidence="5" type="ORF">LIS021013_198</name>
    <name evidence="6" type="ORF">LIS061010_199</name>
    <name evidence="7" type="ORF">LIS091010_197</name>
    <name evidence="8" type="ORF">LIS111010_197</name>
    <name evidence="9" type="ORF">LIS121010_198</name>
    <name evidence="10" type="ORF">LIS141013_197</name>
    <name evidence="11" type="ORF">NJ_05_1013_196</name>
    <name evidence="12" type="ORF">Np010709_197</name>
    <name evidence="13" type="ORF">Np011112_197</name>
    <name evidence="14" type="ORF">Np030709_197</name>
    <name evidence="15" type="ORF">Np031112_196</name>
    <name evidence="16" type="ORF">Np041112_197</name>
    <name evidence="17" type="ORF">Np060912_197</name>
    <name evidence="18" type="ORF">Np111112_198</name>
    <name evidence="19" type="ORF">Np120912_197</name>
    <name evidence="20" type="ORF">Np140912_197</name>
    <name evidence="21" type="ORF">Np150709_197</name>
    <name evidence="22" type="ORF">Np151112_197</name>
    <name evidence="23" type="ORF">Np191112_196</name>
    <name evidence="24" type="ORF">Np200912_197</name>
    <name evidence="25" type="ORF">Np231112_197</name>
    <name evidence="26" type="ORF">Np241112_197</name>
    <name evidence="27" type="ORF">Np311112_197</name>
    <name evidence="28" type="ORF">Np330912_197</name>
    <name evidence="29" type="ORF">Np361112_197</name>
    <name evidence="30" type="ORF">RW010709_197</name>
    <name evidence="31" type="ORF">RW020113_197</name>
    <name evidence="32" type="ORF">RW020709_197</name>
    <name evidence="33" type="ORF">RW030709_197</name>
    <name evidence="34" type="ORF">RW081112_196</name>
    <name evidence="35" type="ORF">RW110905_197</name>
    <name evidence="36" type="ORF">RW120113_197</name>
    <name evidence="37" type="ORF">RW120709_197</name>
    <name evidence="38" type="ORF">RW141112_197</name>
    <name evidence="39" type="ORF">RW160905_197</name>
    <name evidence="40" type="ORF">RW170113_197</name>
    <name evidence="41" type="ORF">RW260905_196</name>
    <name evidence="42" type="ORF">RW291112_197</name>
    <name evidence="43" type="ORF">RW300905_197</name>
    <name evidence="44" type="ORF">RW340905_197</name>
    <name evidence="45" type="ORF">RW401112_197</name>
    <name evidence="46" type="ORF">W1010709_197</name>
    <name evidence="47" type="ORF">W1010910_198</name>
    <name evidence="48" type="ORF">W1030709_199</name>
    <name evidence="49" type="ORF">W1080709_198</name>
    <name evidence="50" type="ORF">W1090709_197</name>
    <name evidence="51" type="ORF">W1120909_198</name>
    <name evidence="52" type="ORF">W1130709_198</name>
    <name evidence="53" type="ORF">W1160709_197</name>
    <name evidence="54" type="ORF">W2020709_198</name>
    <name evidence="55" type="ORF">W2130910_197</name>
    <name evidence="56" type="ORF">W2140910_197</name>
    <name evidence="57" type="ORF">W2320910_198</name>
    <name evidence="58" type="ORF">W2390910_198</name>
</gene>
<dbReference type="Proteomes" id="UP000220587">
    <property type="component" value="Segment"/>
</dbReference>
<evidence type="ECO:0000313" key="8">
    <source>
        <dbReference type="EMBL" id="AON99211.1"/>
    </source>
</evidence>
<evidence type="ECO:0000313" key="3">
    <source>
        <dbReference type="EMBL" id="AON98137.1"/>
    </source>
</evidence>
<evidence type="ECO:0000313" key="18">
    <source>
        <dbReference type="EMBL" id="AOO01351.1"/>
    </source>
</evidence>
<evidence type="ECO:0000313" key="22">
    <source>
        <dbReference type="EMBL" id="AOO02207.1"/>
    </source>
</evidence>
<dbReference type="Proteomes" id="UP000220231">
    <property type="component" value="Segment"/>
</dbReference>
<dbReference type="EMBL" id="KX349247">
    <property type="protein sequence ID" value="AOO02207.1"/>
    <property type="molecule type" value="Genomic_DNA"/>
</dbReference>
<evidence type="ECO:0000313" key="21">
    <source>
        <dbReference type="EMBL" id="AOO01993.1"/>
    </source>
</evidence>
<evidence type="ECO:0000313" key="40">
    <source>
        <dbReference type="EMBL" id="AOO06057.1"/>
    </source>
</evidence>
<evidence type="ECO:0000313" key="6">
    <source>
        <dbReference type="EMBL" id="AON98783.1"/>
    </source>
</evidence>
<dbReference type="Proteomes" id="UP000219792">
    <property type="component" value="Segment"/>
</dbReference>
<dbReference type="EMBL" id="KX349283">
    <property type="protein sequence ID" value="AOO09916.1"/>
    <property type="molecule type" value="Genomic_DNA"/>
</dbReference>
<evidence type="ECO:0000313" key="29">
    <source>
        <dbReference type="EMBL" id="AOO03704.1"/>
    </source>
</evidence>
<dbReference type="EMBL" id="KX349226">
    <property type="protein sequence ID" value="AON97709.1"/>
    <property type="molecule type" value="Genomic_DNA"/>
</dbReference>
<dbReference type="EMBL" id="KX349272">
    <property type="protein sequence ID" value="AOO07554.1"/>
    <property type="molecule type" value="Genomic_DNA"/>
</dbReference>
<dbReference type="Proteomes" id="UP000220495">
    <property type="component" value="Genome"/>
</dbReference>
<dbReference type="EMBL" id="KX349256">
    <property type="protein sequence ID" value="AOO04132.1"/>
    <property type="molecule type" value="Genomic_DNA"/>
</dbReference>
<dbReference type="EMBL" id="KX349255">
    <property type="protein sequence ID" value="AOO03918.1"/>
    <property type="molecule type" value="Genomic_DNA"/>
</dbReference>
<dbReference type="EMBL" id="KX349231">
    <property type="protein sequence ID" value="AON98783.1"/>
    <property type="molecule type" value="Genomic_DNA"/>
</dbReference>
<dbReference type="Proteomes" id="UP000220326">
    <property type="component" value="Segment"/>
</dbReference>
<dbReference type="Proteomes" id="UP000220477">
    <property type="component" value="Segment"/>
</dbReference>
<dbReference type="Proteomes" id="UP000219918">
    <property type="component" value="Segment"/>
</dbReference>
<evidence type="ECO:0000313" key="17">
    <source>
        <dbReference type="EMBL" id="AOO01137.1"/>
    </source>
</evidence>
<dbReference type="EMBL" id="KX349246">
    <property type="protein sequence ID" value="AOO01993.1"/>
    <property type="molecule type" value="Genomic_DNA"/>
</dbReference>
<dbReference type="Proteomes" id="UP000220375">
    <property type="component" value="Segment"/>
</dbReference>
<dbReference type="EMBL" id="KX349237">
    <property type="protein sequence ID" value="AOO00068.1"/>
    <property type="molecule type" value="Genomic_DNA"/>
</dbReference>
<dbReference type="EMBL" id="KX349265">
    <property type="protein sequence ID" value="AOO06057.1"/>
    <property type="molecule type" value="Genomic_DNA"/>
</dbReference>
<dbReference type="Proteomes" id="UP000220455">
    <property type="component" value="Segment"/>
</dbReference>
<evidence type="ECO:0000313" key="41">
    <source>
        <dbReference type="EMBL" id="AOO06270.1"/>
    </source>
</evidence>
<dbReference type="EMBL" id="KX349230">
    <property type="protein sequence ID" value="AON98567.1"/>
    <property type="molecule type" value="Genomic_DNA"/>
</dbReference>
<dbReference type="EMBL" id="KX349274">
    <property type="protein sequence ID" value="AOO07985.1"/>
    <property type="molecule type" value="Genomic_DNA"/>
</dbReference>
<dbReference type="EMBL" id="KX349238">
    <property type="protein sequence ID" value="AOO00282.1"/>
    <property type="molecule type" value="Genomic_DNA"/>
</dbReference>
<evidence type="ECO:0000313" key="16">
    <source>
        <dbReference type="EMBL" id="AOO00923.1"/>
    </source>
</evidence>
<evidence type="ECO:0000313" key="43">
    <source>
        <dbReference type="EMBL" id="AOO06698.1"/>
    </source>
</evidence>
<dbReference type="EMBL" id="KX349244">
    <property type="protein sequence ID" value="AOO01565.1"/>
    <property type="molecule type" value="Genomic_DNA"/>
</dbReference>
<dbReference type="Proteomes" id="UP000219866">
    <property type="component" value="Segment"/>
</dbReference>
<evidence type="ECO:0000313" key="1">
    <source>
        <dbReference type="EMBL" id="AON97709.1"/>
    </source>
</evidence>
<dbReference type="Proteomes" id="UP000219847">
    <property type="component" value="Segment"/>
</dbReference>
<dbReference type="Proteomes" id="UP000229411">
    <property type="component" value="Segment"/>
</dbReference>
<evidence type="ECO:0000313" key="49">
    <source>
        <dbReference type="EMBL" id="AOO08200.1"/>
    </source>
</evidence>
<dbReference type="Proteomes" id="UP000220257">
    <property type="component" value="Genome"/>
</dbReference>
<dbReference type="EMBL" id="KX349254">
    <property type="protein sequence ID" value="AOO03704.1"/>
    <property type="molecule type" value="Genomic_DNA"/>
</dbReference>
<evidence type="ECO:0000313" key="32">
    <source>
        <dbReference type="EMBL" id="AOO04346.1"/>
    </source>
</evidence>
<evidence type="ECO:0000313" key="28">
    <source>
        <dbReference type="EMBL" id="AOO03490.1"/>
    </source>
</evidence>
<evidence type="ECO:0000313" key="53">
    <source>
        <dbReference type="EMBL" id="AOO09058.1"/>
    </source>
</evidence>
<evidence type="ECO:0000313" key="44">
    <source>
        <dbReference type="EMBL" id="AOO06912.1"/>
    </source>
</evidence>
<dbReference type="Proteomes" id="UP000220968">
    <property type="component" value="Segment"/>
</dbReference>
<dbReference type="Proteomes" id="UP000220975">
    <property type="component" value="Segment"/>
</dbReference>
<dbReference type="Proteomes" id="UP000220212">
    <property type="component" value="Segment"/>
</dbReference>
<dbReference type="Proteomes" id="UP000219823">
    <property type="component" value="Segment"/>
</dbReference>
<evidence type="ECO:0000313" key="15">
    <source>
        <dbReference type="EMBL" id="AOO00709.1"/>
    </source>
</evidence>
<dbReference type="EMBL" id="KX349258">
    <property type="protein sequence ID" value="AOO04560.1"/>
    <property type="molecule type" value="Genomic_DNA"/>
</dbReference>
<dbReference type="Proteomes" id="UP000220729">
    <property type="component" value="Segment"/>
</dbReference>
<dbReference type="Proteomes" id="UP000220899">
    <property type="component" value="Segment"/>
</dbReference>
<dbReference type="EMBL" id="KX349250">
    <property type="protein sequence ID" value="AOO02848.1"/>
    <property type="molecule type" value="Genomic_DNA"/>
</dbReference>
<evidence type="ECO:0000313" key="59">
    <source>
        <dbReference type="Proteomes" id="UP000219740"/>
    </source>
</evidence>
<evidence type="ECO:0000313" key="24">
    <source>
        <dbReference type="EMBL" id="AOO02634.1"/>
    </source>
</evidence>
<dbReference type="EMBL" id="KX349240">
    <property type="protein sequence ID" value="AOO00709.1"/>
    <property type="molecule type" value="Genomic_DNA"/>
</dbReference>
<evidence type="ECO:0000313" key="4">
    <source>
        <dbReference type="EMBL" id="AON98352.1"/>
    </source>
</evidence>
<evidence type="ECO:0000313" key="35">
    <source>
        <dbReference type="EMBL" id="AOO04987.1"/>
    </source>
</evidence>
<dbReference type="Proteomes" id="UP000219765">
    <property type="component" value="Segment"/>
</dbReference>
<dbReference type="Proteomes" id="UP000220556">
    <property type="component" value="Segment"/>
</dbReference>
<evidence type="ECO:0000313" key="38">
    <source>
        <dbReference type="EMBL" id="AOO05629.1"/>
    </source>
</evidence>
<dbReference type="EMBL" id="KX349252">
    <property type="protein sequence ID" value="AOO03276.1"/>
    <property type="molecule type" value="Genomic_DNA"/>
</dbReference>
<dbReference type="Proteomes" id="UP000219973">
    <property type="component" value="Segment"/>
</dbReference>
<evidence type="ECO:0000313" key="34">
    <source>
        <dbReference type="EMBL" id="AOO04773.1"/>
    </source>
</evidence>
<evidence type="ECO:0000313" key="52">
    <source>
        <dbReference type="EMBL" id="AOO08844.1"/>
    </source>
</evidence>
<dbReference type="EMBL" id="KX349268">
    <property type="protein sequence ID" value="AOO06698.1"/>
    <property type="molecule type" value="Genomic_DNA"/>
</dbReference>
<dbReference type="EMBL" id="KX349233">
    <property type="protein sequence ID" value="AON99211.1"/>
    <property type="molecule type" value="Genomic_DNA"/>
</dbReference>
<dbReference type="Proteomes" id="UP000220815">
    <property type="component" value="Genome"/>
</dbReference>
<dbReference type="EMBL" id="KX349263">
    <property type="protein sequence ID" value="AOO05629.1"/>
    <property type="molecule type" value="Genomic_DNA"/>
</dbReference>
<dbReference type="EMBL" id="KX349241">
    <property type="protein sequence ID" value="AOO00923.1"/>
    <property type="molecule type" value="Genomic_DNA"/>
</dbReference>
<dbReference type="Proteomes" id="UP000220999">
    <property type="component" value="Segment"/>
</dbReference>
<dbReference type="EMBL" id="KX349276">
    <property type="protein sequence ID" value="AOO08414.1"/>
    <property type="molecule type" value="Genomic_DNA"/>
</dbReference>
<dbReference type="EMBL" id="KX349245">
    <property type="protein sequence ID" value="AOO01779.1"/>
    <property type="molecule type" value="Genomic_DNA"/>
</dbReference>
<dbReference type="Proteomes" id="UP000220510">
    <property type="component" value="Genome"/>
</dbReference>
<dbReference type="EMBL" id="KX349257">
    <property type="protein sequence ID" value="AOO04346.1"/>
    <property type="molecule type" value="Genomic_DNA"/>
</dbReference>
<evidence type="ECO:0000313" key="10">
    <source>
        <dbReference type="EMBL" id="AON99640.1"/>
    </source>
</evidence>
<dbReference type="Proteomes" id="UP000220431">
    <property type="component" value="Genome"/>
</dbReference>
<evidence type="ECO:0000313" key="61">
    <source>
        <dbReference type="Proteomes" id="UP000220975"/>
    </source>
</evidence>
<evidence type="ECO:0000313" key="5">
    <source>
        <dbReference type="EMBL" id="AON98567.1"/>
    </source>
</evidence>
<organism evidence="20 61">
    <name type="scientific">Synechococcus phage S-RIM2</name>
    <dbReference type="NCBI Taxonomy" id="687800"/>
    <lineage>
        <taxon>Viruses</taxon>
        <taxon>Duplodnaviria</taxon>
        <taxon>Heunggongvirae</taxon>
        <taxon>Uroviricota</taxon>
        <taxon>Caudoviricetes</taxon>
        <taxon>Pantevenvirales</taxon>
        <taxon>Kyanoviridae</taxon>
        <taxon>Nerrivikvirus</taxon>
        <taxon>Nerrivikvirus srim2</taxon>
    </lineage>
</organism>
<dbReference type="EMBL" id="KX349282">
    <property type="protein sequence ID" value="AOO09701.1"/>
    <property type="molecule type" value="Genomic_DNA"/>
</dbReference>
<protein>
    <submittedName>
        <fullName evidence="20">Uncharacterized protein</fullName>
    </submittedName>
</protein>
<dbReference type="Proteomes" id="UP000220290">
    <property type="component" value="Segment"/>
</dbReference>
<dbReference type="EMBL" id="KX349266">
    <property type="protein sequence ID" value="AOO06270.1"/>
    <property type="molecule type" value="Genomic_DNA"/>
</dbReference>
<evidence type="ECO:0000313" key="2">
    <source>
        <dbReference type="EMBL" id="AON97923.1"/>
    </source>
</evidence>
<evidence type="ECO:0000313" key="20">
    <source>
        <dbReference type="EMBL" id="AOO01779.1"/>
    </source>
</evidence>
<dbReference type="EMBL" id="KX349235">
    <property type="protein sequence ID" value="AON99640.1"/>
    <property type="molecule type" value="Genomic_DNA"/>
</dbReference>
<dbReference type="EMBL" id="KX349284">
    <property type="protein sequence ID" value="AOO10131.1"/>
    <property type="molecule type" value="Genomic_DNA"/>
</dbReference>
<dbReference type="Proteomes" id="UP000220628">
    <property type="component" value="Segment"/>
</dbReference>
<dbReference type="EMBL" id="KX349249">
    <property type="protein sequence ID" value="AOO02634.1"/>
    <property type="molecule type" value="Genomic_DNA"/>
</dbReference>
<dbReference type="Proteomes" id="UP000220084">
    <property type="component" value="Segment"/>
</dbReference>
<evidence type="ECO:0000313" key="54">
    <source>
        <dbReference type="EMBL" id="AOO09273.1"/>
    </source>
</evidence>